<dbReference type="AlphaFoldDB" id="A0A0E3SAN6"/>
<dbReference type="RefSeq" id="WP_048128469.1">
    <property type="nucleotide sequence ID" value="NZ_CP009515.1"/>
</dbReference>
<dbReference type="Proteomes" id="UP000033072">
    <property type="component" value="Chromosome"/>
</dbReference>
<gene>
    <name evidence="1" type="ORF">MSLAZ_3047</name>
</gene>
<dbReference type="OrthoDB" id="137027at2157"/>
<sequence>MLKDEKKANKTEVETEYLDSQGRNKLLWSLRSDFAWAGKKIPESVEIEGEEYRLRDMVRELGEKERLNPDEAANIRALIPKLKERAKADEELLETEELTKAEAETLYEEAAGLLRVAMELKDKLEGKGGEKGADEFKKMLNIQRVVDEKGFQQLLKRLK</sequence>
<dbReference type="Pfam" id="PF19101">
    <property type="entry name" value="DUF5788"/>
    <property type="match status" value="1"/>
</dbReference>
<dbReference type="PATRIC" id="fig|1434111.4.peg.4021"/>
<accession>A0A0E3SAN6</accession>
<protein>
    <submittedName>
        <fullName evidence="1">Uncharacterized protein</fullName>
    </submittedName>
</protein>
<evidence type="ECO:0000313" key="2">
    <source>
        <dbReference type="Proteomes" id="UP000033072"/>
    </source>
</evidence>
<reference evidence="1 2" key="1">
    <citation type="submission" date="2014-07" db="EMBL/GenBank/DDBJ databases">
        <title>Methanogenic archaea and the global carbon cycle.</title>
        <authorList>
            <person name="Henriksen J.R."/>
            <person name="Luke J."/>
            <person name="Reinhart S."/>
            <person name="Benedict M.N."/>
            <person name="Youngblut N.D."/>
            <person name="Metcalf M.E."/>
            <person name="Whitaker R.J."/>
            <person name="Metcalf W.W."/>
        </authorList>
    </citation>
    <scope>NUCLEOTIDE SEQUENCE [LARGE SCALE GENOMIC DNA]</scope>
    <source>
        <strain evidence="1 2">Z-7289</strain>
    </source>
</reference>
<organism evidence="1 2">
    <name type="scientific">Methanosarcina lacustris Z-7289</name>
    <dbReference type="NCBI Taxonomy" id="1434111"/>
    <lineage>
        <taxon>Archaea</taxon>
        <taxon>Methanobacteriati</taxon>
        <taxon>Methanobacteriota</taxon>
        <taxon>Stenosarchaea group</taxon>
        <taxon>Methanomicrobia</taxon>
        <taxon>Methanosarcinales</taxon>
        <taxon>Methanosarcinaceae</taxon>
        <taxon>Methanosarcina</taxon>
    </lineage>
</organism>
<proteinExistence type="predicted"/>
<dbReference type="EMBL" id="CP009515">
    <property type="protein sequence ID" value="AKB76308.1"/>
    <property type="molecule type" value="Genomic_DNA"/>
</dbReference>
<dbReference type="KEGG" id="mls:MSLAZ_3047"/>
<name>A0A0E3SAN6_9EURY</name>
<dbReference type="GeneID" id="24807926"/>
<evidence type="ECO:0000313" key="1">
    <source>
        <dbReference type="EMBL" id="AKB76308.1"/>
    </source>
</evidence>
<dbReference type="InterPro" id="IPR043900">
    <property type="entry name" value="DUF5788"/>
</dbReference>
<keyword evidence="2" id="KW-1185">Reference proteome</keyword>
<dbReference type="HOGENOM" id="CLU_127460_0_0_2"/>